<keyword evidence="2" id="KW-1185">Reference proteome</keyword>
<gene>
    <name evidence="1" type="ORF">M8C21_033590</name>
</gene>
<dbReference type="AlphaFoldDB" id="A0AAD5DET9"/>
<accession>A0AAD5DET9</accession>
<evidence type="ECO:0000313" key="2">
    <source>
        <dbReference type="Proteomes" id="UP001206925"/>
    </source>
</evidence>
<organism evidence="1 2">
    <name type="scientific">Ambrosia artemisiifolia</name>
    <name type="common">Common ragweed</name>
    <dbReference type="NCBI Taxonomy" id="4212"/>
    <lineage>
        <taxon>Eukaryota</taxon>
        <taxon>Viridiplantae</taxon>
        <taxon>Streptophyta</taxon>
        <taxon>Embryophyta</taxon>
        <taxon>Tracheophyta</taxon>
        <taxon>Spermatophyta</taxon>
        <taxon>Magnoliopsida</taxon>
        <taxon>eudicotyledons</taxon>
        <taxon>Gunneridae</taxon>
        <taxon>Pentapetalae</taxon>
        <taxon>asterids</taxon>
        <taxon>campanulids</taxon>
        <taxon>Asterales</taxon>
        <taxon>Asteraceae</taxon>
        <taxon>Asteroideae</taxon>
        <taxon>Heliantheae alliance</taxon>
        <taxon>Heliantheae</taxon>
        <taxon>Ambrosia</taxon>
    </lineage>
</organism>
<dbReference type="Proteomes" id="UP001206925">
    <property type="component" value="Unassembled WGS sequence"/>
</dbReference>
<evidence type="ECO:0008006" key="3">
    <source>
        <dbReference type="Google" id="ProtNLM"/>
    </source>
</evidence>
<comment type="caution">
    <text evidence="1">The sequence shown here is derived from an EMBL/GenBank/DDBJ whole genome shotgun (WGS) entry which is preliminary data.</text>
</comment>
<dbReference type="EMBL" id="JAMZMK010000031">
    <property type="protein sequence ID" value="KAI7758077.1"/>
    <property type="molecule type" value="Genomic_DNA"/>
</dbReference>
<name>A0AAD5DET9_AMBAR</name>
<reference evidence="1" key="1">
    <citation type="submission" date="2022-06" db="EMBL/GenBank/DDBJ databases">
        <title>Uncovering the hologenomic basis of an extraordinary plant invasion.</title>
        <authorList>
            <person name="Bieker V.C."/>
            <person name="Martin M.D."/>
            <person name="Gilbert T."/>
            <person name="Hodgins K."/>
            <person name="Battlay P."/>
            <person name="Petersen B."/>
            <person name="Wilson J."/>
        </authorList>
    </citation>
    <scope>NUCLEOTIDE SEQUENCE</scope>
    <source>
        <strain evidence="1">AA19_3_7</strain>
        <tissue evidence="1">Leaf</tissue>
    </source>
</reference>
<protein>
    <recommendedName>
        <fullName evidence="3">FBD domain-containing protein</fullName>
    </recommendedName>
</protein>
<sequence>MLRHLRAFILYGLSFGKEDELRFVLLLVTSSPNLKKLKMQMSYNPTEAISQTANSLFDLQDYSYVKLDHLDNLEITNFSNMKPGMDFLKLVLAKSPMLKKVRVVINNNVSATDEVKILKDLLWNPSASAGVQIKCGRS</sequence>
<evidence type="ECO:0000313" key="1">
    <source>
        <dbReference type="EMBL" id="KAI7758077.1"/>
    </source>
</evidence>
<proteinExistence type="predicted"/>